<evidence type="ECO:0000256" key="1">
    <source>
        <dbReference type="SAM" id="Phobius"/>
    </source>
</evidence>
<sequence length="30" mass="3645">MKIIIDFLFQGFIIIFVCLFGFWMEICRSL</sequence>
<keyword evidence="3" id="KW-1185">Reference proteome</keyword>
<protein>
    <submittedName>
        <fullName evidence="2">Uncharacterized protein</fullName>
    </submittedName>
</protein>
<name>A0A822ZIF3_NELNU</name>
<reference evidence="2 3" key="1">
    <citation type="journal article" date="2020" name="Mol. Biol. Evol.">
        <title>Distinct Expression and Methylation Patterns for Genes with Different Fates following a Single Whole-Genome Duplication in Flowering Plants.</title>
        <authorList>
            <person name="Shi T."/>
            <person name="Rahmani R.S."/>
            <person name="Gugger P.F."/>
            <person name="Wang M."/>
            <person name="Li H."/>
            <person name="Zhang Y."/>
            <person name="Li Z."/>
            <person name="Wang Q."/>
            <person name="Van de Peer Y."/>
            <person name="Marchal K."/>
            <person name="Chen J."/>
        </authorList>
    </citation>
    <scope>NUCLEOTIDE SEQUENCE [LARGE SCALE GENOMIC DNA]</scope>
    <source>
        <tissue evidence="2">Leaf</tissue>
    </source>
</reference>
<accession>A0A822ZIF3</accession>
<dbReference type="AlphaFoldDB" id="A0A822ZIF3"/>
<feature type="transmembrane region" description="Helical" evidence="1">
    <location>
        <begin position="7"/>
        <end position="24"/>
    </location>
</feature>
<gene>
    <name evidence="2" type="ORF">HUJ06_004124</name>
</gene>
<dbReference type="EMBL" id="DUZY01000007">
    <property type="protein sequence ID" value="DAD45894.1"/>
    <property type="molecule type" value="Genomic_DNA"/>
</dbReference>
<organism evidence="2 3">
    <name type="scientific">Nelumbo nucifera</name>
    <name type="common">Sacred lotus</name>
    <dbReference type="NCBI Taxonomy" id="4432"/>
    <lineage>
        <taxon>Eukaryota</taxon>
        <taxon>Viridiplantae</taxon>
        <taxon>Streptophyta</taxon>
        <taxon>Embryophyta</taxon>
        <taxon>Tracheophyta</taxon>
        <taxon>Spermatophyta</taxon>
        <taxon>Magnoliopsida</taxon>
        <taxon>Proteales</taxon>
        <taxon>Nelumbonaceae</taxon>
        <taxon>Nelumbo</taxon>
    </lineage>
</organism>
<evidence type="ECO:0000313" key="2">
    <source>
        <dbReference type="EMBL" id="DAD45894.1"/>
    </source>
</evidence>
<dbReference type="Proteomes" id="UP000607653">
    <property type="component" value="Unassembled WGS sequence"/>
</dbReference>
<comment type="caution">
    <text evidence="2">The sequence shown here is derived from an EMBL/GenBank/DDBJ whole genome shotgun (WGS) entry which is preliminary data.</text>
</comment>
<keyword evidence="1" id="KW-0812">Transmembrane</keyword>
<keyword evidence="1" id="KW-1133">Transmembrane helix</keyword>
<proteinExistence type="predicted"/>
<keyword evidence="1" id="KW-0472">Membrane</keyword>
<evidence type="ECO:0000313" key="3">
    <source>
        <dbReference type="Proteomes" id="UP000607653"/>
    </source>
</evidence>